<sequence>MDHREKYNILQILKFVVPSILGVLFLMFPFKYNGDTTIAVALLASKLVDISGDILPLLILIFITCTALLTVLFKAFGLKIIEKNNFLRGIANVSNLWMIIRIMGLIFAYCAYFKMGPEFIYSEDTGSLILFDLLVTLFTMFLFAGFLLPLLTDFGLLEYVGALLTPVMRPFFGLPGRSSIDCIASWVGDGTIGVALTNKQYELGYYTAKEAAVIATTFSAVSITFCLVVLKTVDLVYLFGPYYLTVVASGIVAALILPRIPPLSKKKNTYYKGVKKDLGENIPKGYNTGQWGLKLAVEKAEDSFNLSKFIKNGTSTVFDMWFGVLPSIMAFGTLGLIIAEYTSVFEILGKPFIPIYNFFNVEYAVEASKTVMVGFADMFIPSVIGATIPSEMTRFIVATLSVTQLVYLSEAGSVILGSKIDIGFVDLFIIYVERTLVTLPVIIAVAHLLF</sequence>
<evidence type="ECO:0000259" key="2">
    <source>
        <dbReference type="Pfam" id="PF07670"/>
    </source>
</evidence>
<dbReference type="Pfam" id="PF07670">
    <property type="entry name" value="Gate"/>
    <property type="match status" value="1"/>
</dbReference>
<dbReference type="Proteomes" id="UP000288812">
    <property type="component" value="Unassembled WGS sequence"/>
</dbReference>
<feature type="transmembrane region" description="Helical" evidence="1">
    <location>
        <begin position="211"/>
        <end position="230"/>
    </location>
</feature>
<keyword evidence="1" id="KW-0812">Transmembrane</keyword>
<dbReference type="InterPro" id="IPR011642">
    <property type="entry name" value="Gate_dom"/>
</dbReference>
<gene>
    <name evidence="3" type="ORF">EF514_06455</name>
</gene>
<feature type="transmembrane region" description="Helical" evidence="1">
    <location>
        <begin position="395"/>
        <end position="416"/>
    </location>
</feature>
<feature type="transmembrane region" description="Helical" evidence="1">
    <location>
        <begin position="12"/>
        <end position="34"/>
    </location>
</feature>
<feature type="transmembrane region" description="Helical" evidence="1">
    <location>
        <begin position="54"/>
        <end position="76"/>
    </location>
</feature>
<name>A0A437S6D5_9FIRM</name>
<keyword evidence="1" id="KW-1133">Transmembrane helix</keyword>
<dbReference type="RefSeq" id="WP_127724610.1">
    <property type="nucleotide sequence ID" value="NZ_RLIH01000008.1"/>
</dbReference>
<reference evidence="3 4" key="1">
    <citation type="submission" date="2018-11" db="EMBL/GenBank/DDBJ databases">
        <title>Genome sequencing and assembly of Anaerosphaera sp. nov., GS7-6-2.</title>
        <authorList>
            <person name="Rettenmaier R."/>
            <person name="Liebl W."/>
            <person name="Zverlov V."/>
        </authorList>
    </citation>
    <scope>NUCLEOTIDE SEQUENCE [LARGE SCALE GENOMIC DNA]</scope>
    <source>
        <strain evidence="3 4">GS7-6-2</strain>
    </source>
</reference>
<comment type="caution">
    <text evidence="3">The sequence shown here is derived from an EMBL/GenBank/DDBJ whole genome shotgun (WGS) entry which is preliminary data.</text>
</comment>
<feature type="transmembrane region" description="Helical" evidence="1">
    <location>
        <begin position="96"/>
        <end position="115"/>
    </location>
</feature>
<feature type="transmembrane region" description="Helical" evidence="1">
    <location>
        <begin position="317"/>
        <end position="339"/>
    </location>
</feature>
<feature type="transmembrane region" description="Helical" evidence="1">
    <location>
        <begin position="127"/>
        <end position="151"/>
    </location>
</feature>
<dbReference type="OrthoDB" id="1633380at2"/>
<keyword evidence="4" id="KW-1185">Reference proteome</keyword>
<organism evidence="3 4">
    <name type="scientific">Anaerosphaera multitolerans</name>
    <dbReference type="NCBI Taxonomy" id="2487351"/>
    <lineage>
        <taxon>Bacteria</taxon>
        <taxon>Bacillati</taxon>
        <taxon>Bacillota</taxon>
        <taxon>Tissierellia</taxon>
        <taxon>Tissierellales</taxon>
        <taxon>Peptoniphilaceae</taxon>
        <taxon>Anaerosphaera</taxon>
    </lineage>
</organism>
<feature type="transmembrane region" description="Helical" evidence="1">
    <location>
        <begin position="428"/>
        <end position="449"/>
    </location>
</feature>
<evidence type="ECO:0000313" key="3">
    <source>
        <dbReference type="EMBL" id="RVU54563.1"/>
    </source>
</evidence>
<evidence type="ECO:0000256" key="1">
    <source>
        <dbReference type="SAM" id="Phobius"/>
    </source>
</evidence>
<feature type="transmembrane region" description="Helical" evidence="1">
    <location>
        <begin position="236"/>
        <end position="257"/>
    </location>
</feature>
<keyword evidence="1" id="KW-0472">Membrane</keyword>
<accession>A0A437S6D5</accession>
<dbReference type="EMBL" id="RLIH01000008">
    <property type="protein sequence ID" value="RVU54563.1"/>
    <property type="molecule type" value="Genomic_DNA"/>
</dbReference>
<protein>
    <submittedName>
        <fullName evidence="3">YjiH family protein</fullName>
    </submittedName>
</protein>
<dbReference type="AlphaFoldDB" id="A0A437S6D5"/>
<evidence type="ECO:0000313" key="4">
    <source>
        <dbReference type="Proteomes" id="UP000288812"/>
    </source>
</evidence>
<proteinExistence type="predicted"/>
<feature type="domain" description="Nucleoside transporter/FeoB GTPase Gate" evidence="2">
    <location>
        <begin position="135"/>
        <end position="233"/>
    </location>
</feature>